<dbReference type="Pfam" id="PF01757">
    <property type="entry name" value="Acyl_transf_3"/>
    <property type="match status" value="1"/>
</dbReference>
<keyword evidence="4" id="KW-1185">Reference proteome</keyword>
<keyword evidence="1" id="KW-0472">Membrane</keyword>
<keyword evidence="1" id="KW-1133">Transmembrane helix</keyword>
<dbReference type="GO" id="GO:0016747">
    <property type="term" value="F:acyltransferase activity, transferring groups other than amino-acyl groups"/>
    <property type="evidence" value="ECO:0007669"/>
    <property type="project" value="InterPro"/>
</dbReference>
<comment type="caution">
    <text evidence="3">The sequence shown here is derived from an EMBL/GenBank/DDBJ whole genome shotgun (WGS) entry which is preliminary data.</text>
</comment>
<evidence type="ECO:0000313" key="4">
    <source>
        <dbReference type="Proteomes" id="UP000237684"/>
    </source>
</evidence>
<sequence>MEAKKLEYIDILRGIAIILVVECHSARLVPAQSQFLSTLSNLGTLGVQLFFVASALTLCLSMQNRGTSKREICAF</sequence>
<gene>
    <name evidence="3" type="ORF">B1R32_102239</name>
</gene>
<organism evidence="3 4">
    <name type="scientific">Abditibacterium utsteinense</name>
    <dbReference type="NCBI Taxonomy" id="1960156"/>
    <lineage>
        <taxon>Bacteria</taxon>
        <taxon>Pseudomonadati</taxon>
        <taxon>Abditibacteriota</taxon>
        <taxon>Abditibacteriia</taxon>
        <taxon>Abditibacteriales</taxon>
        <taxon>Abditibacteriaceae</taxon>
        <taxon>Abditibacterium</taxon>
    </lineage>
</organism>
<evidence type="ECO:0000313" key="3">
    <source>
        <dbReference type="EMBL" id="PQV65230.1"/>
    </source>
</evidence>
<dbReference type="EMBL" id="NIGF01000002">
    <property type="protein sequence ID" value="PQV65230.1"/>
    <property type="molecule type" value="Genomic_DNA"/>
</dbReference>
<dbReference type="RefSeq" id="WP_157947505.1">
    <property type="nucleotide sequence ID" value="NZ_NIGF01000002.1"/>
</dbReference>
<dbReference type="Proteomes" id="UP000237684">
    <property type="component" value="Unassembled WGS sequence"/>
</dbReference>
<keyword evidence="3" id="KW-0012">Acyltransferase</keyword>
<feature type="transmembrane region" description="Helical" evidence="1">
    <location>
        <begin position="42"/>
        <end position="60"/>
    </location>
</feature>
<dbReference type="InterPro" id="IPR002656">
    <property type="entry name" value="Acyl_transf_3_dom"/>
</dbReference>
<accession>A0A2S8SWQ6</accession>
<feature type="domain" description="Acyltransferase 3" evidence="2">
    <location>
        <begin position="7"/>
        <end position="67"/>
    </location>
</feature>
<evidence type="ECO:0000256" key="1">
    <source>
        <dbReference type="SAM" id="Phobius"/>
    </source>
</evidence>
<reference evidence="3 4" key="1">
    <citation type="journal article" date="2018" name="Syst. Appl. Microbiol.">
        <title>Abditibacterium utsteinense sp. nov., the first cultivated member of candidate phylum FBP, isolated from ice-free Antarctic soil samples.</title>
        <authorList>
            <person name="Tahon G."/>
            <person name="Tytgat B."/>
            <person name="Lebbe L."/>
            <person name="Carlier A."/>
            <person name="Willems A."/>
        </authorList>
    </citation>
    <scope>NUCLEOTIDE SEQUENCE [LARGE SCALE GENOMIC DNA]</scope>
    <source>
        <strain evidence="3 4">LMG 29911</strain>
    </source>
</reference>
<name>A0A2S8SWQ6_9BACT</name>
<dbReference type="OrthoDB" id="9767863at2"/>
<keyword evidence="1" id="KW-0812">Transmembrane</keyword>
<keyword evidence="3" id="KW-0808">Transferase</keyword>
<protein>
    <submittedName>
        <fullName evidence="3">Acyltransferase family protein</fullName>
    </submittedName>
</protein>
<proteinExistence type="predicted"/>
<evidence type="ECO:0000259" key="2">
    <source>
        <dbReference type="Pfam" id="PF01757"/>
    </source>
</evidence>
<dbReference type="AlphaFoldDB" id="A0A2S8SWQ6"/>
<dbReference type="InParanoid" id="A0A2S8SWQ6"/>